<feature type="domain" description="EF-hand" evidence="10">
    <location>
        <begin position="9"/>
        <end position="44"/>
    </location>
</feature>
<keyword evidence="6" id="KW-0813">Transport</keyword>
<gene>
    <name evidence="12" type="ORF">EPUS_05406</name>
</gene>
<evidence type="ECO:0008006" key="14">
    <source>
        <dbReference type="Google" id="ProtNLM"/>
    </source>
</evidence>
<dbReference type="Gene3D" id="2.40.30.10">
    <property type="entry name" value="Translation factors"/>
    <property type="match status" value="1"/>
</dbReference>
<feature type="region of interest" description="Disordered" evidence="8">
    <location>
        <begin position="487"/>
        <end position="541"/>
    </location>
</feature>
<evidence type="ECO:0000259" key="10">
    <source>
        <dbReference type="PROSITE" id="PS50222"/>
    </source>
</evidence>
<dbReference type="PROSITE" id="PS51384">
    <property type="entry name" value="FAD_FR"/>
    <property type="match status" value="1"/>
</dbReference>
<evidence type="ECO:0000256" key="1">
    <source>
        <dbReference type="ARBA" id="ARBA00004141"/>
    </source>
</evidence>
<evidence type="ECO:0000259" key="11">
    <source>
        <dbReference type="PROSITE" id="PS51384"/>
    </source>
</evidence>
<dbReference type="SUPFAM" id="SSF63380">
    <property type="entry name" value="Riboflavin synthase domain-like"/>
    <property type="match status" value="1"/>
</dbReference>
<keyword evidence="6" id="KW-0406">Ion transport</keyword>
<dbReference type="eggNOG" id="KOG0039">
    <property type="taxonomic scope" value="Eukaryota"/>
</dbReference>
<feature type="transmembrane region" description="Helical" evidence="9">
    <location>
        <begin position="161"/>
        <end position="191"/>
    </location>
</feature>
<dbReference type="InterPro" id="IPR002048">
    <property type="entry name" value="EF_hand_dom"/>
</dbReference>
<dbReference type="EMBL" id="KE721375">
    <property type="protein sequence ID" value="ERF69864.1"/>
    <property type="molecule type" value="Genomic_DNA"/>
</dbReference>
<name>U1HLH8_ENDPU</name>
<feature type="domain" description="FAD-binding FR-type" evidence="11">
    <location>
        <begin position="330"/>
        <end position="450"/>
    </location>
</feature>
<dbReference type="Proteomes" id="UP000019373">
    <property type="component" value="Unassembled WGS sequence"/>
</dbReference>
<dbReference type="InterPro" id="IPR017938">
    <property type="entry name" value="Riboflavin_synthase-like_b-brl"/>
</dbReference>
<dbReference type="PANTHER" id="PTHR11972">
    <property type="entry name" value="NADPH OXIDASE"/>
    <property type="match status" value="1"/>
</dbReference>
<keyword evidence="3" id="KW-0249">Electron transport</keyword>
<dbReference type="Pfam" id="PF08022">
    <property type="entry name" value="FAD_binding_8"/>
    <property type="match status" value="1"/>
</dbReference>
<dbReference type="RefSeq" id="XP_007804467.1">
    <property type="nucleotide sequence ID" value="XM_007806276.1"/>
</dbReference>
<comment type="subcellular location">
    <subcellularLocation>
        <location evidence="1">Membrane</location>
        <topology evidence="1">Multi-pass membrane protein</topology>
    </subcellularLocation>
</comment>
<sequence length="718" mass="81691">MADDHVQYLRDEEVQDFLNDLDIDKDGFVTYFELESKLDQVHSEIAPTPAPHNLHHQDSDQKERHAFLRSVLGTEADKIPWENFAEIVKTWKVPSLIQDKEVEDEASQYLKSLALGRKLRARWEVHGPVWVFMTLVVSLQLGFGIWQLVKYLTGMQYRQAFGWGLVLAKTSAGALYPTLFFLVISMSRWLATFLRRFYLLSRFINWDLSQSFHIKMSICALCLATVHAIGHLTGTFLYGSRPAQQPKVAIILGLEAVPRPYRTYIASLPGWSGLTSLILFYIIAALSMPQVRKWSYEIFQLGHLLMFPLLGLLCAHGTTQLVQFTMLGYWLSIPIILVLVERITRILLGFHRIPARVEVLDEDTVRVTITIPKHRLWNYVAGQYVLLQVPQISFFQWHPFTISTCTDREMQLHIKTDGDWASKLKNLTKENGSELKWAGIDGPYGAPAQRFYDFDQSIIMGAGIGVTPFSGILHDLRVSSDEGWARRTSSISSTSRRASTSSSSITAHPAHRAPTSDDQAQQSALDRIDPSSEKPTTPPSKYRRIDFHWTVRDRNYLLWFSDLLNQISRPPPGQTHNPNLDIRIQTHVTQKRKNISTHIFRLLLEKHRTESHPASPITGLLNPTNFGRPNLAYIMDRHYEDMLELLKRRRGKGREDGAAAAAAGDAGGGDDEEFKVGVFFCGAPAIGHELADRCRLLTARGREDRSLIEYHFMTEVFV</sequence>
<dbReference type="InterPro" id="IPR013112">
    <property type="entry name" value="FAD-bd_8"/>
</dbReference>
<keyword evidence="13" id="KW-1185">Reference proteome</keyword>
<dbReference type="InterPro" id="IPR013130">
    <property type="entry name" value="Fe3_Rdtase_TM_dom"/>
</dbReference>
<dbReference type="CDD" id="cd06186">
    <property type="entry name" value="NOX_Duox_like_FAD_NADP"/>
    <property type="match status" value="1"/>
</dbReference>
<keyword evidence="5" id="KW-0560">Oxidoreductase</keyword>
<dbReference type="Gene3D" id="3.40.50.80">
    <property type="entry name" value="Nucleotide-binding domain of ferredoxin-NADP reductase (FNR) module"/>
    <property type="match status" value="1"/>
</dbReference>
<dbReference type="PRINTS" id="PR00466">
    <property type="entry name" value="GP91PHOX"/>
</dbReference>
<dbReference type="Pfam" id="PF01794">
    <property type="entry name" value="Ferric_reduct"/>
    <property type="match status" value="1"/>
</dbReference>
<dbReference type="PANTHER" id="PTHR11972:SF153">
    <property type="entry name" value="SUPEROXIDE-GENERATING NADPH OXIDASE HEAVY CHAIN SUBUNIT A"/>
    <property type="match status" value="1"/>
</dbReference>
<feature type="transmembrane region" description="Helical" evidence="9">
    <location>
        <begin position="264"/>
        <end position="286"/>
    </location>
</feature>
<evidence type="ECO:0000256" key="4">
    <source>
        <dbReference type="ARBA" id="ARBA00022989"/>
    </source>
</evidence>
<dbReference type="InterPro" id="IPR017927">
    <property type="entry name" value="FAD-bd_FR_type"/>
</dbReference>
<dbReference type="Pfam" id="PF08030">
    <property type="entry name" value="NAD_binding_6"/>
    <property type="match status" value="1"/>
</dbReference>
<dbReference type="InterPro" id="IPR018247">
    <property type="entry name" value="EF_Hand_1_Ca_BS"/>
</dbReference>
<evidence type="ECO:0000256" key="5">
    <source>
        <dbReference type="ARBA" id="ARBA00023002"/>
    </source>
</evidence>
<dbReference type="OrthoDB" id="167398at2759"/>
<dbReference type="InterPro" id="IPR050369">
    <property type="entry name" value="RBOH/FRE"/>
</dbReference>
<feature type="transmembrane region" description="Helical" evidence="9">
    <location>
        <begin position="324"/>
        <end position="343"/>
    </location>
</feature>
<evidence type="ECO:0000256" key="3">
    <source>
        <dbReference type="ARBA" id="ARBA00022982"/>
    </source>
</evidence>
<dbReference type="HOGENOM" id="CLU_023525_0_0_1"/>
<dbReference type="GO" id="GO:0043020">
    <property type="term" value="C:NADPH oxidase complex"/>
    <property type="evidence" value="ECO:0007669"/>
    <property type="project" value="TreeGrafter"/>
</dbReference>
<organism evidence="12 13">
    <name type="scientific">Endocarpon pusillum (strain Z07020 / HMAS-L-300199)</name>
    <name type="common">Lichen-forming fungus</name>
    <dbReference type="NCBI Taxonomy" id="1263415"/>
    <lineage>
        <taxon>Eukaryota</taxon>
        <taxon>Fungi</taxon>
        <taxon>Dikarya</taxon>
        <taxon>Ascomycota</taxon>
        <taxon>Pezizomycotina</taxon>
        <taxon>Eurotiomycetes</taxon>
        <taxon>Chaetothyriomycetidae</taxon>
        <taxon>Verrucariales</taxon>
        <taxon>Verrucariaceae</taxon>
        <taxon>Endocarpon</taxon>
    </lineage>
</organism>
<dbReference type="AlphaFoldDB" id="U1HLH8"/>
<protein>
    <recommendedName>
        <fullName evidence="14">FAD-binding FR-type domain-containing protein</fullName>
    </recommendedName>
</protein>
<dbReference type="GO" id="GO:0016175">
    <property type="term" value="F:superoxide-generating NAD(P)H oxidase activity"/>
    <property type="evidence" value="ECO:0007669"/>
    <property type="project" value="TreeGrafter"/>
</dbReference>
<dbReference type="GO" id="GO:0005509">
    <property type="term" value="F:calcium ion binding"/>
    <property type="evidence" value="ECO:0007669"/>
    <property type="project" value="InterPro"/>
</dbReference>
<evidence type="ECO:0000256" key="7">
    <source>
        <dbReference type="ARBA" id="ARBA00023136"/>
    </source>
</evidence>
<evidence type="ECO:0000256" key="8">
    <source>
        <dbReference type="SAM" id="MobiDB-lite"/>
    </source>
</evidence>
<feature type="transmembrane region" description="Helical" evidence="9">
    <location>
        <begin position="127"/>
        <end position="149"/>
    </location>
</feature>
<dbReference type="GeneID" id="19240358"/>
<dbReference type="InterPro" id="IPR013121">
    <property type="entry name" value="Fe_red_NAD-bd_6"/>
</dbReference>
<evidence type="ECO:0000256" key="2">
    <source>
        <dbReference type="ARBA" id="ARBA00022692"/>
    </source>
</evidence>
<evidence type="ECO:0000256" key="6">
    <source>
        <dbReference type="ARBA" id="ARBA00023065"/>
    </source>
</evidence>
<dbReference type="PROSITE" id="PS00018">
    <property type="entry name" value="EF_HAND_1"/>
    <property type="match status" value="1"/>
</dbReference>
<dbReference type="InterPro" id="IPR000778">
    <property type="entry name" value="Cyt_b245_heavy_chain"/>
</dbReference>
<keyword evidence="7 9" id="KW-0472">Membrane</keyword>
<reference evidence="13" key="1">
    <citation type="journal article" date="2014" name="BMC Genomics">
        <title>Genome characteristics reveal the impact of lichenization on lichen-forming fungus Endocarpon pusillum Hedwig (Verrucariales, Ascomycota).</title>
        <authorList>
            <person name="Wang Y.-Y."/>
            <person name="Liu B."/>
            <person name="Zhang X.-Y."/>
            <person name="Zhou Q.-M."/>
            <person name="Zhang T."/>
            <person name="Li H."/>
            <person name="Yu Y.-F."/>
            <person name="Zhang X.-L."/>
            <person name="Hao X.-Y."/>
            <person name="Wang M."/>
            <person name="Wang L."/>
            <person name="Wei J.-C."/>
        </authorList>
    </citation>
    <scope>NUCLEOTIDE SEQUENCE [LARGE SCALE GENOMIC DNA]</scope>
    <source>
        <strain evidence="13">Z07020 / HMAS-L-300199</strain>
    </source>
</reference>
<dbReference type="GO" id="GO:0006811">
    <property type="term" value="P:monoatomic ion transport"/>
    <property type="evidence" value="ECO:0007669"/>
    <property type="project" value="UniProtKB-KW"/>
</dbReference>
<dbReference type="InterPro" id="IPR039261">
    <property type="entry name" value="FNR_nucleotide-bd"/>
</dbReference>
<feature type="transmembrane region" description="Helical" evidence="9">
    <location>
        <begin position="298"/>
        <end position="318"/>
    </location>
</feature>
<dbReference type="GO" id="GO:0006952">
    <property type="term" value="P:defense response"/>
    <property type="evidence" value="ECO:0007669"/>
    <property type="project" value="TreeGrafter"/>
</dbReference>
<dbReference type="PROSITE" id="PS50222">
    <property type="entry name" value="EF_HAND_2"/>
    <property type="match status" value="1"/>
</dbReference>
<proteinExistence type="predicted"/>
<dbReference type="GO" id="GO:0042554">
    <property type="term" value="P:superoxide anion generation"/>
    <property type="evidence" value="ECO:0007669"/>
    <property type="project" value="TreeGrafter"/>
</dbReference>
<keyword evidence="2 9" id="KW-0812">Transmembrane</keyword>
<accession>U1HLH8</accession>
<dbReference type="OMA" id="RSYWAVH"/>
<feature type="compositionally biased region" description="Low complexity" evidence="8">
    <location>
        <begin position="487"/>
        <end position="507"/>
    </location>
</feature>
<keyword evidence="4 9" id="KW-1133">Transmembrane helix</keyword>
<evidence type="ECO:0000313" key="13">
    <source>
        <dbReference type="Proteomes" id="UP000019373"/>
    </source>
</evidence>
<evidence type="ECO:0000256" key="9">
    <source>
        <dbReference type="SAM" id="Phobius"/>
    </source>
</evidence>
<evidence type="ECO:0000313" key="12">
    <source>
        <dbReference type="EMBL" id="ERF69864.1"/>
    </source>
</evidence>